<evidence type="ECO:0000313" key="2">
    <source>
        <dbReference type="EMBL" id="SMC12695.1"/>
    </source>
</evidence>
<protein>
    <submittedName>
        <fullName evidence="2">Phosphohistidine phosphatase</fullName>
    </submittedName>
</protein>
<dbReference type="Pfam" id="PF00300">
    <property type="entry name" value="His_Phos_1"/>
    <property type="match status" value="1"/>
</dbReference>
<name>A0A1X7BSW7_9RHOB</name>
<dbReference type="PANTHER" id="PTHR47623">
    <property type="entry name" value="OS09G0287300 PROTEIN"/>
    <property type="match status" value="1"/>
</dbReference>
<dbReference type="CDD" id="cd07067">
    <property type="entry name" value="HP_PGM_like"/>
    <property type="match status" value="1"/>
</dbReference>
<dbReference type="RefSeq" id="WP_085800649.1">
    <property type="nucleotide sequence ID" value="NZ_FWXB01000009.1"/>
</dbReference>
<keyword evidence="3" id="KW-1185">Reference proteome</keyword>
<dbReference type="Proteomes" id="UP000193224">
    <property type="component" value="Unassembled WGS sequence"/>
</dbReference>
<dbReference type="Gene3D" id="3.40.50.1240">
    <property type="entry name" value="Phosphoglycerate mutase-like"/>
    <property type="match status" value="1"/>
</dbReference>
<dbReference type="InterPro" id="IPR013078">
    <property type="entry name" value="His_Pase_superF_clade-1"/>
</dbReference>
<dbReference type="OrthoDB" id="9810154at2"/>
<gene>
    <name evidence="2" type="ORF">ROA7745_02525</name>
</gene>
<dbReference type="AlphaFoldDB" id="A0A1X7BSW7"/>
<sequence length="165" mass="18479">MTRRLILMRHAKSSWANPAQEDKIRPLNGRGQRSAEALGNWLRENNYIPDQILTSSSTRTRETCERLGLDAERSFLDTLYHAGSGQMMSILNQATGQCVLMLGHNPGIAWFAHDLVTSPPEHPRFGDYPTCATLVVDFSVEAWNDLKPGTGKVLDFVIPRELMPS</sequence>
<organism evidence="2 3">
    <name type="scientific">Roseovarius aestuarii</name>
    <dbReference type="NCBI Taxonomy" id="475083"/>
    <lineage>
        <taxon>Bacteria</taxon>
        <taxon>Pseudomonadati</taxon>
        <taxon>Pseudomonadota</taxon>
        <taxon>Alphaproteobacteria</taxon>
        <taxon>Rhodobacterales</taxon>
        <taxon>Roseobacteraceae</taxon>
        <taxon>Roseovarius</taxon>
    </lineage>
</organism>
<dbReference type="SMART" id="SM00855">
    <property type="entry name" value="PGAM"/>
    <property type="match status" value="1"/>
</dbReference>
<evidence type="ECO:0000256" key="1">
    <source>
        <dbReference type="PIRSR" id="PIRSR613078-2"/>
    </source>
</evidence>
<accession>A0A1X7BSW7</accession>
<dbReference type="PANTHER" id="PTHR47623:SF1">
    <property type="entry name" value="OS09G0287300 PROTEIN"/>
    <property type="match status" value="1"/>
</dbReference>
<reference evidence="2 3" key="1">
    <citation type="submission" date="2017-03" db="EMBL/GenBank/DDBJ databases">
        <authorList>
            <person name="Afonso C.L."/>
            <person name="Miller P.J."/>
            <person name="Scott M.A."/>
            <person name="Spackman E."/>
            <person name="Goraichik I."/>
            <person name="Dimitrov K.M."/>
            <person name="Suarez D.L."/>
            <person name="Swayne D.E."/>
        </authorList>
    </citation>
    <scope>NUCLEOTIDE SEQUENCE [LARGE SCALE GENOMIC DNA]</scope>
    <source>
        <strain evidence="2 3">CECT 7745</strain>
    </source>
</reference>
<proteinExistence type="predicted"/>
<dbReference type="EMBL" id="FWXB01000009">
    <property type="protein sequence ID" value="SMC12695.1"/>
    <property type="molecule type" value="Genomic_DNA"/>
</dbReference>
<feature type="binding site" evidence="1">
    <location>
        <position position="59"/>
    </location>
    <ligand>
        <name>substrate</name>
    </ligand>
</feature>
<dbReference type="SUPFAM" id="SSF53254">
    <property type="entry name" value="Phosphoglycerate mutase-like"/>
    <property type="match status" value="1"/>
</dbReference>
<evidence type="ECO:0000313" key="3">
    <source>
        <dbReference type="Proteomes" id="UP000193224"/>
    </source>
</evidence>
<dbReference type="InterPro" id="IPR029033">
    <property type="entry name" value="His_PPase_superfam"/>
</dbReference>